<feature type="coiled-coil region" evidence="1">
    <location>
        <begin position="6"/>
        <end position="33"/>
    </location>
</feature>
<evidence type="ECO:0000256" key="1">
    <source>
        <dbReference type="SAM" id="Coils"/>
    </source>
</evidence>
<organism evidence="2 3">
    <name type="scientific">Paenibacillus borealis</name>
    <dbReference type="NCBI Taxonomy" id="160799"/>
    <lineage>
        <taxon>Bacteria</taxon>
        <taxon>Bacillati</taxon>
        <taxon>Bacillota</taxon>
        <taxon>Bacilli</taxon>
        <taxon>Bacillales</taxon>
        <taxon>Paenibacillaceae</taxon>
        <taxon>Paenibacillus</taxon>
    </lineage>
</organism>
<accession>A0A089L9K1</accession>
<keyword evidence="1" id="KW-0175">Coiled coil</keyword>
<sequence length="121" mass="13226">MEEVSAADQLESIKSWQSTIKKLENAFAQMTQKGTNITLVKKRLNASHIGLAVLENAWSQKPHLYSHEDITEAGKILSGLVSSVEHSYAKSKAGSPQQTLLERRLKALNLAVQAIDGLSAK</sequence>
<name>A0A089L9K1_PAEBO</name>
<gene>
    <name evidence="2" type="ORF">PBOR_07340</name>
</gene>
<dbReference type="KEGG" id="pbd:PBOR_07340"/>
<dbReference type="AlphaFoldDB" id="A0A089L9K1"/>
<dbReference type="Proteomes" id="UP000029518">
    <property type="component" value="Chromosome"/>
</dbReference>
<keyword evidence="3" id="KW-1185">Reference proteome</keyword>
<dbReference type="RefSeq" id="WP_042211067.1">
    <property type="nucleotide sequence ID" value="NZ_CP009285.1"/>
</dbReference>
<reference evidence="2" key="1">
    <citation type="submission" date="2014-08" db="EMBL/GenBank/DDBJ databases">
        <title>Comparative genomics of the Paenibacillus odorifer group.</title>
        <authorList>
            <person name="den Bakker H.C."/>
            <person name="Tsai Y.-C.Y.-C."/>
            <person name="Martin N."/>
            <person name="Korlach J."/>
            <person name="Wiedmann M."/>
        </authorList>
    </citation>
    <scope>NUCLEOTIDE SEQUENCE [LARGE SCALE GENOMIC DNA]</scope>
    <source>
        <strain evidence="2">DSM 13188</strain>
    </source>
</reference>
<evidence type="ECO:0000313" key="3">
    <source>
        <dbReference type="Proteomes" id="UP000029518"/>
    </source>
</evidence>
<proteinExistence type="predicted"/>
<dbReference type="OrthoDB" id="2313808at2"/>
<evidence type="ECO:0008006" key="4">
    <source>
        <dbReference type="Google" id="ProtNLM"/>
    </source>
</evidence>
<evidence type="ECO:0000313" key="2">
    <source>
        <dbReference type="EMBL" id="AIQ56775.1"/>
    </source>
</evidence>
<dbReference type="HOGENOM" id="CLU_134237_0_0_9"/>
<protein>
    <recommendedName>
        <fullName evidence="4">Group-specific protein</fullName>
    </recommendedName>
</protein>
<dbReference type="EMBL" id="CP009285">
    <property type="protein sequence ID" value="AIQ56775.1"/>
    <property type="molecule type" value="Genomic_DNA"/>
</dbReference>